<keyword evidence="2" id="KW-1185">Reference proteome</keyword>
<dbReference type="Proteomes" id="UP000226437">
    <property type="component" value="Unassembled WGS sequence"/>
</dbReference>
<evidence type="ECO:0000313" key="2">
    <source>
        <dbReference type="Proteomes" id="UP000226437"/>
    </source>
</evidence>
<dbReference type="AlphaFoldDB" id="A0A2G0CIG5"/>
<dbReference type="RefSeq" id="WP_099104750.1">
    <property type="nucleotide sequence ID" value="NZ_JAATJF010000001.1"/>
</dbReference>
<proteinExistence type="predicted"/>
<comment type="caution">
    <text evidence="1">The sequence shown here is derived from an EMBL/GenBank/DDBJ whole genome shotgun (WGS) entry which is preliminary data.</text>
</comment>
<reference evidence="1 2" key="1">
    <citation type="submission" date="2017-10" db="EMBL/GenBank/DDBJ databases">
        <title>The draft genome sequence of Lewinella marina KCTC 32374.</title>
        <authorList>
            <person name="Wang K."/>
        </authorList>
    </citation>
    <scope>NUCLEOTIDE SEQUENCE [LARGE SCALE GENOMIC DNA]</scope>
    <source>
        <strain evidence="1 2">MKG-38</strain>
    </source>
</reference>
<dbReference type="EMBL" id="PDLO01000001">
    <property type="protein sequence ID" value="PHK99771.1"/>
    <property type="molecule type" value="Genomic_DNA"/>
</dbReference>
<protein>
    <recommendedName>
        <fullName evidence="3">MalT-like TPR region domain-containing protein</fullName>
    </recommendedName>
</protein>
<sequence length="153" mass="16952">METDFVQLGRGLLVAYARHDYPAVGGLARQYLSAAEHHRHSAYYGTAVHQANTLLGLMELREGRPDRAADYLLASARTPGSPQLTFLGPSMLLAESLLAAGQSSAVIHYLQECRKLWKLSFGTLGKWRRQIARGRVPDFGANLSYLIDYKTFG</sequence>
<gene>
    <name evidence="1" type="ORF">CGL56_01600</name>
</gene>
<organism evidence="1 2">
    <name type="scientific">Neolewinella marina</name>
    <dbReference type="NCBI Taxonomy" id="438751"/>
    <lineage>
        <taxon>Bacteria</taxon>
        <taxon>Pseudomonadati</taxon>
        <taxon>Bacteroidota</taxon>
        <taxon>Saprospiria</taxon>
        <taxon>Saprospirales</taxon>
        <taxon>Lewinellaceae</taxon>
        <taxon>Neolewinella</taxon>
    </lineage>
</organism>
<evidence type="ECO:0000313" key="1">
    <source>
        <dbReference type="EMBL" id="PHK99771.1"/>
    </source>
</evidence>
<evidence type="ECO:0008006" key="3">
    <source>
        <dbReference type="Google" id="ProtNLM"/>
    </source>
</evidence>
<accession>A0A2G0CIG5</accession>
<name>A0A2G0CIG5_9BACT</name>
<dbReference type="OrthoDB" id="1492342at2"/>